<reference evidence="2 3" key="1">
    <citation type="submission" date="2022-10" db="EMBL/GenBank/DDBJ databases">
        <title>The complete genomes of actinobacterial strains from the NBC collection.</title>
        <authorList>
            <person name="Joergensen T.S."/>
            <person name="Alvarez Arevalo M."/>
            <person name="Sterndorff E.B."/>
            <person name="Faurdal D."/>
            <person name="Vuksanovic O."/>
            <person name="Mourched A.-S."/>
            <person name="Charusanti P."/>
            <person name="Shaw S."/>
            <person name="Blin K."/>
            <person name="Weber T."/>
        </authorList>
    </citation>
    <scope>NUCLEOTIDE SEQUENCE [LARGE SCALE GENOMIC DNA]</scope>
    <source>
        <strain evidence="2 3">NBC_01247</strain>
    </source>
</reference>
<evidence type="ECO:0000256" key="1">
    <source>
        <dbReference type="SAM" id="SignalP"/>
    </source>
</evidence>
<dbReference type="PROSITE" id="PS51257">
    <property type="entry name" value="PROKAR_LIPOPROTEIN"/>
    <property type="match status" value="1"/>
</dbReference>
<protein>
    <recommendedName>
        <fullName evidence="4">Lipoprotein</fullName>
    </recommendedName>
</protein>
<gene>
    <name evidence="2" type="ORF">OG469_39355</name>
</gene>
<evidence type="ECO:0008006" key="4">
    <source>
        <dbReference type="Google" id="ProtNLM"/>
    </source>
</evidence>
<evidence type="ECO:0000313" key="3">
    <source>
        <dbReference type="Proteomes" id="UP001432014"/>
    </source>
</evidence>
<feature type="signal peptide" evidence="1">
    <location>
        <begin position="1"/>
        <end position="22"/>
    </location>
</feature>
<keyword evidence="3" id="KW-1185">Reference proteome</keyword>
<proteinExistence type="predicted"/>
<dbReference type="RefSeq" id="WP_329611684.1">
    <property type="nucleotide sequence ID" value="NZ_CP108482.1"/>
</dbReference>
<dbReference type="Proteomes" id="UP001432014">
    <property type="component" value="Chromosome"/>
</dbReference>
<sequence length="212" mass="23161">MLRRTAALILAALLLTAGCSSAHTTPGPPAAGTSIAPTAPDHSGQSLWHVIDSNGNTVTQLGDDDPAVTAVRKTVVLHSGTVDNRDHRAIRDSTAQEFTFYHQAFADQLRAQQYDTKLAALFTTNHLATRQVSIAWYQSTFPKDMTTAKVQMDSTIEFTEADPTFLNTNKFELNKPYTQHRTISLTKTGDTWTITAIEKNPLEAPAPPKPTN</sequence>
<name>A0ABZ1WK56_9ACTN</name>
<evidence type="ECO:0000313" key="2">
    <source>
        <dbReference type="EMBL" id="WUS61024.1"/>
    </source>
</evidence>
<dbReference type="EMBL" id="CP108482">
    <property type="protein sequence ID" value="WUS61024.1"/>
    <property type="molecule type" value="Genomic_DNA"/>
</dbReference>
<feature type="chain" id="PRO_5045152388" description="Lipoprotein" evidence="1">
    <location>
        <begin position="23"/>
        <end position="212"/>
    </location>
</feature>
<organism evidence="2 3">
    <name type="scientific">Kitasatospora herbaricolor</name>
    <dbReference type="NCBI Taxonomy" id="68217"/>
    <lineage>
        <taxon>Bacteria</taxon>
        <taxon>Bacillati</taxon>
        <taxon>Actinomycetota</taxon>
        <taxon>Actinomycetes</taxon>
        <taxon>Kitasatosporales</taxon>
        <taxon>Streptomycetaceae</taxon>
        <taxon>Kitasatospora</taxon>
    </lineage>
</organism>
<accession>A0ABZ1WK56</accession>
<keyword evidence="1" id="KW-0732">Signal</keyword>